<proteinExistence type="inferred from homology"/>
<dbReference type="InterPro" id="IPR023631">
    <property type="entry name" value="Amidase_dom"/>
</dbReference>
<dbReference type="EMBL" id="KQ964762">
    <property type="protein sequence ID" value="KXN66142.1"/>
    <property type="molecule type" value="Genomic_DNA"/>
</dbReference>
<evidence type="ECO:0000256" key="2">
    <source>
        <dbReference type="ARBA" id="ARBA00022801"/>
    </source>
</evidence>
<evidence type="ECO:0000259" key="3">
    <source>
        <dbReference type="Pfam" id="PF01425"/>
    </source>
</evidence>
<accession>A0A137NTS8</accession>
<sequence length="329" mass="37783">MASHVEDLDLMIKTVLNSKPWEVESEVVPIPYREVTLPKKLRIGYYLDDGKFPITPACERAVMMAVEALKAAGHDVFPYHEPSLRGASNLYNKLFGLDKSVPKHQALMSHEKMTVENKGYALTHSLPKWATWIFCKVLSVILGEKEYSEVVWDFNTADTNTMFKLVAEREEREKKSFEAWNNAVDENGAPMDFVICPISPLPSFEHNTFIFLPQLYGSSFLYNLIGNTTGIIPVSRVNREIDGIEDLDAWLKSKVSKDYSEKFYIHKITYNQYNADEMHGLPVAIQVVGRKFEEEKVAKGMELIDKILKEYDQPNKYTTYSQYQKENSN</sequence>
<dbReference type="InterPro" id="IPR036928">
    <property type="entry name" value="AS_sf"/>
</dbReference>
<name>A0A137NTS8_CONC2</name>
<dbReference type="STRING" id="796925.A0A137NTS8"/>
<keyword evidence="5" id="KW-1185">Reference proteome</keyword>
<dbReference type="AlphaFoldDB" id="A0A137NTS8"/>
<organism evidence="4 5">
    <name type="scientific">Conidiobolus coronatus (strain ATCC 28846 / CBS 209.66 / NRRL 28638)</name>
    <name type="common">Delacroixia coronata</name>
    <dbReference type="NCBI Taxonomy" id="796925"/>
    <lineage>
        <taxon>Eukaryota</taxon>
        <taxon>Fungi</taxon>
        <taxon>Fungi incertae sedis</taxon>
        <taxon>Zoopagomycota</taxon>
        <taxon>Entomophthoromycotina</taxon>
        <taxon>Entomophthoromycetes</taxon>
        <taxon>Entomophthorales</taxon>
        <taxon>Ancylistaceae</taxon>
        <taxon>Conidiobolus</taxon>
    </lineage>
</organism>
<dbReference type="OMA" id="PANTCEN"/>
<comment type="similarity">
    <text evidence="1">Belongs to the amidase family.</text>
</comment>
<protein>
    <submittedName>
        <fullName evidence="4">Amidase signature enzyme</fullName>
    </submittedName>
</protein>
<dbReference type="PANTHER" id="PTHR46072:SF10">
    <property type="entry name" value="ACETAMIDASE"/>
    <property type="match status" value="1"/>
</dbReference>
<keyword evidence="2" id="KW-0378">Hydrolase</keyword>
<dbReference type="Gene3D" id="3.90.1300.10">
    <property type="entry name" value="Amidase signature (AS) domain"/>
    <property type="match status" value="1"/>
</dbReference>
<evidence type="ECO:0000313" key="4">
    <source>
        <dbReference type="EMBL" id="KXN66142.1"/>
    </source>
</evidence>
<dbReference type="Proteomes" id="UP000070444">
    <property type="component" value="Unassembled WGS sequence"/>
</dbReference>
<dbReference type="OrthoDB" id="6428749at2759"/>
<dbReference type="SUPFAM" id="SSF75304">
    <property type="entry name" value="Amidase signature (AS) enzymes"/>
    <property type="match status" value="1"/>
</dbReference>
<feature type="domain" description="Amidase" evidence="3">
    <location>
        <begin position="1"/>
        <end position="297"/>
    </location>
</feature>
<dbReference type="GO" id="GO:0016787">
    <property type="term" value="F:hydrolase activity"/>
    <property type="evidence" value="ECO:0007669"/>
    <property type="project" value="UniProtKB-KW"/>
</dbReference>
<reference evidence="4 5" key="1">
    <citation type="journal article" date="2015" name="Genome Biol. Evol.">
        <title>Phylogenomic analyses indicate that early fungi evolved digesting cell walls of algal ancestors of land plants.</title>
        <authorList>
            <person name="Chang Y."/>
            <person name="Wang S."/>
            <person name="Sekimoto S."/>
            <person name="Aerts A.L."/>
            <person name="Choi C."/>
            <person name="Clum A."/>
            <person name="LaButti K.M."/>
            <person name="Lindquist E.A."/>
            <person name="Yee Ngan C."/>
            <person name="Ohm R.A."/>
            <person name="Salamov A.A."/>
            <person name="Grigoriev I.V."/>
            <person name="Spatafora J.W."/>
            <person name="Berbee M.L."/>
        </authorList>
    </citation>
    <scope>NUCLEOTIDE SEQUENCE [LARGE SCALE GENOMIC DNA]</scope>
    <source>
        <strain evidence="4 5">NRRL 28638</strain>
    </source>
</reference>
<dbReference type="Pfam" id="PF01425">
    <property type="entry name" value="Amidase"/>
    <property type="match status" value="1"/>
</dbReference>
<dbReference type="PANTHER" id="PTHR46072">
    <property type="entry name" value="AMIDASE-RELATED-RELATED"/>
    <property type="match status" value="1"/>
</dbReference>
<evidence type="ECO:0000256" key="1">
    <source>
        <dbReference type="ARBA" id="ARBA00009199"/>
    </source>
</evidence>
<gene>
    <name evidence="4" type="ORF">CONCODRAFT_12087</name>
</gene>
<evidence type="ECO:0000313" key="5">
    <source>
        <dbReference type="Proteomes" id="UP000070444"/>
    </source>
</evidence>